<dbReference type="InterPro" id="IPR051016">
    <property type="entry name" value="Diverse_Substrate_AcTransf"/>
</dbReference>
<keyword evidence="3" id="KW-0012">Acyltransferase</keyword>
<keyword evidence="2" id="KW-0808">Transferase</keyword>
<dbReference type="PROSITE" id="PS51186">
    <property type="entry name" value="GNAT"/>
    <property type="match status" value="1"/>
</dbReference>
<dbReference type="FunFam" id="3.40.630.30:FF:000064">
    <property type="entry name" value="GNAT family acetyltransferase"/>
    <property type="match status" value="1"/>
</dbReference>
<evidence type="ECO:0000256" key="3">
    <source>
        <dbReference type="ARBA" id="ARBA00023315"/>
    </source>
</evidence>
<dbReference type="AlphaFoldDB" id="A0AAV8Y7P5"/>
<evidence type="ECO:0000259" key="4">
    <source>
        <dbReference type="PROSITE" id="PS51186"/>
    </source>
</evidence>
<dbReference type="PANTHER" id="PTHR10545:SF29">
    <property type="entry name" value="GH14572P-RELATED"/>
    <property type="match status" value="1"/>
</dbReference>
<dbReference type="EMBL" id="JAPWTK010000160">
    <property type="protein sequence ID" value="KAJ8947479.1"/>
    <property type="molecule type" value="Genomic_DNA"/>
</dbReference>
<feature type="domain" description="N-acetyltransferase" evidence="4">
    <location>
        <begin position="9"/>
        <end position="168"/>
    </location>
</feature>
<organism evidence="5 6">
    <name type="scientific">Aromia moschata</name>
    <dbReference type="NCBI Taxonomy" id="1265417"/>
    <lineage>
        <taxon>Eukaryota</taxon>
        <taxon>Metazoa</taxon>
        <taxon>Ecdysozoa</taxon>
        <taxon>Arthropoda</taxon>
        <taxon>Hexapoda</taxon>
        <taxon>Insecta</taxon>
        <taxon>Pterygota</taxon>
        <taxon>Neoptera</taxon>
        <taxon>Endopterygota</taxon>
        <taxon>Coleoptera</taxon>
        <taxon>Polyphaga</taxon>
        <taxon>Cucujiformia</taxon>
        <taxon>Chrysomeloidea</taxon>
        <taxon>Cerambycidae</taxon>
        <taxon>Cerambycinae</taxon>
        <taxon>Callichromatini</taxon>
        <taxon>Aromia</taxon>
    </lineage>
</organism>
<dbReference type="InterPro" id="IPR000182">
    <property type="entry name" value="GNAT_dom"/>
</dbReference>
<dbReference type="GO" id="GO:0008080">
    <property type="term" value="F:N-acetyltransferase activity"/>
    <property type="evidence" value="ECO:0007669"/>
    <property type="project" value="UniProtKB-ARBA"/>
</dbReference>
<evidence type="ECO:0000256" key="1">
    <source>
        <dbReference type="ARBA" id="ARBA00008694"/>
    </source>
</evidence>
<accession>A0AAV8Y7P5</accession>
<evidence type="ECO:0000256" key="2">
    <source>
        <dbReference type="ARBA" id="ARBA00022679"/>
    </source>
</evidence>
<protein>
    <recommendedName>
        <fullName evidence="4">N-acetyltransferase domain-containing protein</fullName>
    </recommendedName>
</protein>
<dbReference type="Gene3D" id="3.40.630.30">
    <property type="match status" value="1"/>
</dbReference>
<sequence length="175" mass="20274">MSNCTEFTTVIRKAKKEDMIEVYELIKELAEFEKLEDQVKIDNTVLQRDGFDTDHPAFRCLVAEVSDGHIVGYALYFPTYSTWEGKALLLEDLYVRSAYRRRGIGKQLFMAVAKIAHESEISRLDFHVLSWNPAIAFYKGLGAVDLTVKEDWHFFRLDQACLKKLFFLKNPLNAK</sequence>
<evidence type="ECO:0000313" key="6">
    <source>
        <dbReference type="Proteomes" id="UP001162162"/>
    </source>
</evidence>
<name>A0AAV8Y7P5_9CUCU</name>
<keyword evidence="6" id="KW-1185">Reference proteome</keyword>
<dbReference type="SUPFAM" id="SSF55729">
    <property type="entry name" value="Acyl-CoA N-acyltransferases (Nat)"/>
    <property type="match status" value="1"/>
</dbReference>
<dbReference type="Pfam" id="PF00583">
    <property type="entry name" value="Acetyltransf_1"/>
    <property type="match status" value="1"/>
</dbReference>
<dbReference type="InterPro" id="IPR016181">
    <property type="entry name" value="Acyl_CoA_acyltransferase"/>
</dbReference>
<dbReference type="Proteomes" id="UP001162162">
    <property type="component" value="Unassembled WGS sequence"/>
</dbReference>
<comment type="caution">
    <text evidence="5">The sequence shown here is derived from an EMBL/GenBank/DDBJ whole genome shotgun (WGS) entry which is preliminary data.</text>
</comment>
<reference evidence="5" key="1">
    <citation type="journal article" date="2023" name="Insect Mol. Biol.">
        <title>Genome sequencing provides insights into the evolution of gene families encoding plant cell wall-degrading enzymes in longhorned beetles.</title>
        <authorList>
            <person name="Shin N.R."/>
            <person name="Okamura Y."/>
            <person name="Kirsch R."/>
            <person name="Pauchet Y."/>
        </authorList>
    </citation>
    <scope>NUCLEOTIDE SEQUENCE</scope>
    <source>
        <strain evidence="5">AMC_N1</strain>
    </source>
</reference>
<dbReference type="PANTHER" id="PTHR10545">
    <property type="entry name" value="DIAMINE N-ACETYLTRANSFERASE"/>
    <property type="match status" value="1"/>
</dbReference>
<proteinExistence type="inferred from homology"/>
<evidence type="ECO:0000313" key="5">
    <source>
        <dbReference type="EMBL" id="KAJ8947479.1"/>
    </source>
</evidence>
<dbReference type="CDD" id="cd04301">
    <property type="entry name" value="NAT_SF"/>
    <property type="match status" value="1"/>
</dbReference>
<gene>
    <name evidence="5" type="ORF">NQ318_009782</name>
</gene>
<comment type="similarity">
    <text evidence="1">Belongs to the acetyltransferase family.</text>
</comment>